<dbReference type="EMBL" id="GGEC01068298">
    <property type="protein sequence ID" value="MBX48782.1"/>
    <property type="molecule type" value="Transcribed_RNA"/>
</dbReference>
<reference evidence="1" key="1">
    <citation type="submission" date="2018-02" db="EMBL/GenBank/DDBJ databases">
        <title>Rhizophora mucronata_Transcriptome.</title>
        <authorList>
            <person name="Meera S.P."/>
            <person name="Sreeshan A."/>
            <person name="Augustine A."/>
        </authorList>
    </citation>
    <scope>NUCLEOTIDE SEQUENCE</scope>
    <source>
        <tissue evidence="1">Leaf</tissue>
    </source>
</reference>
<evidence type="ECO:0000313" key="1">
    <source>
        <dbReference type="EMBL" id="MBX48782.1"/>
    </source>
</evidence>
<accession>A0A2P2P233</accession>
<protein>
    <submittedName>
        <fullName evidence="1">Uncharacterized protein</fullName>
    </submittedName>
</protein>
<name>A0A2P2P233_RHIMU</name>
<proteinExistence type="predicted"/>
<sequence length="12" mass="1460">MRPGNWDIGLWD</sequence>
<organism evidence="1">
    <name type="scientific">Rhizophora mucronata</name>
    <name type="common">Asiatic mangrove</name>
    <dbReference type="NCBI Taxonomy" id="61149"/>
    <lineage>
        <taxon>Eukaryota</taxon>
        <taxon>Viridiplantae</taxon>
        <taxon>Streptophyta</taxon>
        <taxon>Embryophyta</taxon>
        <taxon>Tracheophyta</taxon>
        <taxon>Spermatophyta</taxon>
        <taxon>Magnoliopsida</taxon>
        <taxon>eudicotyledons</taxon>
        <taxon>Gunneridae</taxon>
        <taxon>Pentapetalae</taxon>
        <taxon>rosids</taxon>
        <taxon>fabids</taxon>
        <taxon>Malpighiales</taxon>
        <taxon>Rhizophoraceae</taxon>
        <taxon>Rhizophora</taxon>
    </lineage>
</organism>